<evidence type="ECO:0000256" key="1">
    <source>
        <dbReference type="ARBA" id="ARBA00023054"/>
    </source>
</evidence>
<organism evidence="3 4">
    <name type="scientific">Toxoplasma gondii p89</name>
    <dbReference type="NCBI Taxonomy" id="943119"/>
    <lineage>
        <taxon>Eukaryota</taxon>
        <taxon>Sar</taxon>
        <taxon>Alveolata</taxon>
        <taxon>Apicomplexa</taxon>
        <taxon>Conoidasida</taxon>
        <taxon>Coccidia</taxon>
        <taxon>Eucoccidiorida</taxon>
        <taxon>Eimeriorina</taxon>
        <taxon>Sarcocystidae</taxon>
        <taxon>Toxoplasma</taxon>
    </lineage>
</organism>
<proteinExistence type="predicted"/>
<comment type="caution">
    <text evidence="3">The sequence shown here is derived from an EMBL/GenBank/DDBJ whole genome shotgun (WGS) entry which is preliminary data.</text>
</comment>
<dbReference type="EMBL" id="AEYI02002200">
    <property type="protein sequence ID" value="KFG29232.1"/>
    <property type="molecule type" value="Genomic_DNA"/>
</dbReference>
<feature type="region of interest" description="Disordered" evidence="2">
    <location>
        <begin position="257"/>
        <end position="317"/>
    </location>
</feature>
<feature type="compositionally biased region" description="Basic and acidic residues" evidence="2">
    <location>
        <begin position="64"/>
        <end position="90"/>
    </location>
</feature>
<reference evidence="3 4" key="1">
    <citation type="submission" date="2014-03" db="EMBL/GenBank/DDBJ databases">
        <authorList>
            <person name="Sibley D."/>
            <person name="Venepally P."/>
            <person name="Karamycheva S."/>
            <person name="Hadjithomas M."/>
            <person name="Khan A."/>
            <person name="Brunk B."/>
            <person name="Roos D."/>
            <person name="Caler E."/>
            <person name="Lorenzi H."/>
        </authorList>
    </citation>
    <scope>NUCLEOTIDE SEQUENCE [LARGE SCALE GENOMIC DNA]</scope>
    <source>
        <strain evidence="4">p89</strain>
    </source>
</reference>
<name>A0A086JAR4_TOXGO</name>
<feature type="compositionally biased region" description="Polar residues" evidence="2">
    <location>
        <begin position="302"/>
        <end position="313"/>
    </location>
</feature>
<dbReference type="Proteomes" id="UP000028828">
    <property type="component" value="Unassembled WGS sequence"/>
</dbReference>
<accession>A0A086JAR4</accession>
<gene>
    <name evidence="3" type="ORF">TGP89_209630</name>
</gene>
<evidence type="ECO:0000256" key="2">
    <source>
        <dbReference type="SAM" id="MobiDB-lite"/>
    </source>
</evidence>
<dbReference type="GO" id="GO:0005634">
    <property type="term" value="C:nucleus"/>
    <property type="evidence" value="ECO:0007669"/>
    <property type="project" value="TreeGrafter"/>
</dbReference>
<evidence type="ECO:0000313" key="4">
    <source>
        <dbReference type="Proteomes" id="UP000028828"/>
    </source>
</evidence>
<dbReference type="OrthoDB" id="333551at2759"/>
<feature type="compositionally biased region" description="Low complexity" evidence="2">
    <location>
        <begin position="235"/>
        <end position="244"/>
    </location>
</feature>
<feature type="region of interest" description="Disordered" evidence="2">
    <location>
        <begin position="59"/>
        <end position="137"/>
    </location>
</feature>
<sequence>MSYGWLTESSLLPKKAVKIGGVSDSSLYTLSCQIFSLQQEQQQKPLEFLSGLKSQRVVCPPGSQEREGECVERAARQAETEASEHSKLRGPEGGLESEGGQEVGRARRRRRGSHDSGSEEESGCVRGNAYPGSVRRWGRPSKKPLHWQARLMEAKNPRVEERAAADAQFVAAHAKTLEASRRKLEEKAKLYDDVISGRKDASEAPACARQLIDFEDKLCRAPPISLRTGSDSHSEPLSSEPQESLLFGAASARFTYEGEERRMSGEEGEAVSYERQSATTGEKTSWHAGWRDGVPDEPMETSGHSGDEQQSWRQRGRDCETSTRNCLRPFGSLLNFQAGKMITKGGRRDVRMVDSVDKTWMQPYASAVASVSRREGTREKRLSFSGSGWLLDRNMHAQQHNSDGNTLSRQLVVIDLPQPRTHLHSTITSRRRRWELFVEFFVDGTIFGQRVGLCSS</sequence>
<dbReference type="AlphaFoldDB" id="A0A086JAR4"/>
<protein>
    <submittedName>
        <fullName evidence="3">Uncharacterized protein</fullName>
    </submittedName>
</protein>
<dbReference type="PANTHER" id="PTHR15885">
    <property type="entry name" value="COILED-COIL DOMAIN-CONTAINING PROTEIN 174"/>
    <property type="match status" value="1"/>
</dbReference>
<feature type="compositionally biased region" description="Polar residues" evidence="2">
    <location>
        <begin position="274"/>
        <end position="283"/>
    </location>
</feature>
<evidence type="ECO:0000313" key="3">
    <source>
        <dbReference type="EMBL" id="KFG29232.1"/>
    </source>
</evidence>
<dbReference type="PANTHER" id="PTHR15885:SF1">
    <property type="entry name" value="COILED-COIL DOMAIN-CONTAINING PROTEIN 174"/>
    <property type="match status" value="1"/>
</dbReference>
<keyword evidence="1" id="KW-0175">Coiled coil</keyword>
<feature type="region of interest" description="Disordered" evidence="2">
    <location>
        <begin position="225"/>
        <end position="244"/>
    </location>
</feature>
<dbReference type="InterPro" id="IPR025066">
    <property type="entry name" value="CCDC174-like"/>
</dbReference>
<dbReference type="VEuPathDB" id="ToxoDB:TGP89_209630"/>